<name>A0ABW4SZP0_9ACTN</name>
<keyword evidence="4" id="KW-1185">Reference proteome</keyword>
<accession>A0ABW4SZP0</accession>
<evidence type="ECO:0000313" key="4">
    <source>
        <dbReference type="Proteomes" id="UP001597368"/>
    </source>
</evidence>
<gene>
    <name evidence="3" type="ORF">ACFSKW_26975</name>
</gene>
<dbReference type="Proteomes" id="UP001597368">
    <property type="component" value="Unassembled WGS sequence"/>
</dbReference>
<dbReference type="InterPro" id="IPR027417">
    <property type="entry name" value="P-loop_NTPase"/>
</dbReference>
<dbReference type="SUPFAM" id="SSF52540">
    <property type="entry name" value="P-loop containing nucleoside triphosphate hydrolases"/>
    <property type="match status" value="1"/>
</dbReference>
<dbReference type="CDD" id="cd01127">
    <property type="entry name" value="TrwB_TraG_TraD_VirD4"/>
    <property type="match status" value="1"/>
</dbReference>
<evidence type="ECO:0000256" key="1">
    <source>
        <dbReference type="SAM" id="MobiDB-lite"/>
    </source>
</evidence>
<evidence type="ECO:0000259" key="2">
    <source>
        <dbReference type="Pfam" id="PF12696"/>
    </source>
</evidence>
<dbReference type="RefSeq" id="WP_379575242.1">
    <property type="nucleotide sequence ID" value="NZ_JBHUFV010000039.1"/>
</dbReference>
<protein>
    <submittedName>
        <fullName evidence="3">TraM recognition domain-containing protein</fullName>
    </submittedName>
</protein>
<dbReference type="Pfam" id="PF12696">
    <property type="entry name" value="TraG-D_C"/>
    <property type="match status" value="1"/>
</dbReference>
<dbReference type="Gene3D" id="3.40.50.300">
    <property type="entry name" value="P-loop containing nucleotide triphosphate hydrolases"/>
    <property type="match status" value="1"/>
</dbReference>
<proteinExistence type="predicted"/>
<organism evidence="3 4">
    <name type="scientific">Nonomuraea mangrovi</name>
    <dbReference type="NCBI Taxonomy" id="2316207"/>
    <lineage>
        <taxon>Bacteria</taxon>
        <taxon>Bacillati</taxon>
        <taxon>Actinomycetota</taxon>
        <taxon>Actinomycetes</taxon>
        <taxon>Streptosporangiales</taxon>
        <taxon>Streptosporangiaceae</taxon>
        <taxon>Nonomuraea</taxon>
    </lineage>
</organism>
<comment type="caution">
    <text evidence="3">The sequence shown here is derived from an EMBL/GenBank/DDBJ whole genome shotgun (WGS) entry which is preliminary data.</text>
</comment>
<dbReference type="InterPro" id="IPR032689">
    <property type="entry name" value="TraG-D_C"/>
</dbReference>
<evidence type="ECO:0000313" key="3">
    <source>
        <dbReference type="EMBL" id="MFD1935123.1"/>
    </source>
</evidence>
<feature type="compositionally biased region" description="Basic and acidic residues" evidence="1">
    <location>
        <begin position="217"/>
        <end position="230"/>
    </location>
</feature>
<feature type="domain" description="TraD/TraG TraM recognition site" evidence="2">
    <location>
        <begin position="78"/>
        <end position="137"/>
    </location>
</feature>
<dbReference type="EMBL" id="JBHUFV010000039">
    <property type="protein sequence ID" value="MFD1935123.1"/>
    <property type="molecule type" value="Genomic_DNA"/>
</dbReference>
<sequence>MNKLRAFLLRPFVRDILGSATSTFDLDDILDGGILLVRLPKGVLGDDTARLLGSVILAQVWQAASRRAKLGRTRGHAALYVDEAHNFLTLPHALSDMLAEARAYRISLVLAHQHLAQLPRDLRQAVSSDARNKIYFSLSPGDAREVEHHFTPHLTAHDLANFDAFQAAARLVVRSAETPPFTLRTRPLPEPSPDGALQIRASAARIHGRNAVPAIPKPEDPRLDHEGEHP</sequence>
<feature type="region of interest" description="Disordered" evidence="1">
    <location>
        <begin position="206"/>
        <end position="230"/>
    </location>
</feature>
<reference evidence="4" key="1">
    <citation type="journal article" date="2019" name="Int. J. Syst. Evol. Microbiol.">
        <title>The Global Catalogue of Microorganisms (GCM) 10K type strain sequencing project: providing services to taxonomists for standard genome sequencing and annotation.</title>
        <authorList>
            <consortium name="The Broad Institute Genomics Platform"/>
            <consortium name="The Broad Institute Genome Sequencing Center for Infectious Disease"/>
            <person name="Wu L."/>
            <person name="Ma J."/>
        </authorList>
    </citation>
    <scope>NUCLEOTIDE SEQUENCE [LARGE SCALE GENOMIC DNA]</scope>
    <source>
        <strain evidence="4">ICMP 6774ER</strain>
    </source>
</reference>